<reference evidence="2 3" key="1">
    <citation type="submission" date="2012-05" db="EMBL/GenBank/DDBJ databases">
        <title>Finished chromosome of genome of Oscillatoria sp. PCC 7112.</title>
        <authorList>
            <consortium name="US DOE Joint Genome Institute"/>
            <person name="Gugger M."/>
            <person name="Coursin T."/>
            <person name="Rippka R."/>
            <person name="Tandeau De Marsac N."/>
            <person name="Huntemann M."/>
            <person name="Wei C.-L."/>
            <person name="Han J."/>
            <person name="Detter J.C."/>
            <person name="Han C."/>
            <person name="Tapia R."/>
            <person name="Davenport K."/>
            <person name="Daligault H."/>
            <person name="Erkkila T."/>
            <person name="Gu W."/>
            <person name="Munk A.C.C."/>
            <person name="Teshima H."/>
            <person name="Xu Y."/>
            <person name="Chain P."/>
            <person name="Chen A."/>
            <person name="Krypides N."/>
            <person name="Mavromatis K."/>
            <person name="Markowitz V."/>
            <person name="Szeto E."/>
            <person name="Ivanova N."/>
            <person name="Mikhailova N."/>
            <person name="Ovchinnikova G."/>
            <person name="Pagani I."/>
            <person name="Pati A."/>
            <person name="Goodwin L."/>
            <person name="Peters L."/>
            <person name="Pitluck S."/>
            <person name="Woyke T."/>
            <person name="Kerfeld C."/>
        </authorList>
    </citation>
    <scope>NUCLEOTIDE SEQUENCE [LARGE SCALE GENOMIC DNA]</scope>
    <source>
        <strain evidence="2 3">PCC 7112</strain>
    </source>
</reference>
<feature type="transmembrane region" description="Helical" evidence="1">
    <location>
        <begin position="21"/>
        <end position="42"/>
    </location>
</feature>
<keyword evidence="1" id="KW-1133">Transmembrane helix</keyword>
<keyword evidence="3" id="KW-1185">Reference proteome</keyword>
<keyword evidence="1" id="KW-0812">Transmembrane</keyword>
<accession>K9VM28</accession>
<dbReference type="AlphaFoldDB" id="K9VM28"/>
<proteinExistence type="predicted"/>
<evidence type="ECO:0000256" key="1">
    <source>
        <dbReference type="SAM" id="Phobius"/>
    </source>
</evidence>
<evidence type="ECO:0000313" key="3">
    <source>
        <dbReference type="Proteomes" id="UP000010478"/>
    </source>
</evidence>
<dbReference type="HOGENOM" id="CLU_2509494_0_0_3"/>
<gene>
    <name evidence="2" type="ORF">Osc7112_4252</name>
</gene>
<keyword evidence="1" id="KW-0472">Membrane</keyword>
<dbReference type="Proteomes" id="UP000010478">
    <property type="component" value="Chromosome"/>
</dbReference>
<organism evidence="2 3">
    <name type="scientific">Phormidium nigroviride PCC 7112</name>
    <dbReference type="NCBI Taxonomy" id="179408"/>
    <lineage>
        <taxon>Bacteria</taxon>
        <taxon>Bacillati</taxon>
        <taxon>Cyanobacteriota</taxon>
        <taxon>Cyanophyceae</taxon>
        <taxon>Oscillatoriophycideae</taxon>
        <taxon>Oscillatoriales</taxon>
        <taxon>Oscillatoriaceae</taxon>
        <taxon>Phormidium</taxon>
    </lineage>
</organism>
<name>K9VM28_9CYAN</name>
<evidence type="ECO:0000313" key="2">
    <source>
        <dbReference type="EMBL" id="AFZ08574.1"/>
    </source>
</evidence>
<dbReference type="KEGG" id="oni:Osc7112_4252"/>
<sequence length="85" mass="9471">MGSIPILQVRQLFLQVRQGKMLVTFIFGIGKCVTILLPIFFYHNSAESLPSQDFGRVVTPLGLRLSFHVTPSAYIQDIPLVLILG</sequence>
<protein>
    <submittedName>
        <fullName evidence="2">Uncharacterized protein</fullName>
    </submittedName>
</protein>
<dbReference type="EMBL" id="CP003614">
    <property type="protein sequence ID" value="AFZ08574.1"/>
    <property type="molecule type" value="Genomic_DNA"/>
</dbReference>